<dbReference type="SUPFAM" id="SSF103473">
    <property type="entry name" value="MFS general substrate transporter"/>
    <property type="match status" value="1"/>
</dbReference>
<dbReference type="GO" id="GO:0016020">
    <property type="term" value="C:membrane"/>
    <property type="evidence" value="ECO:0007669"/>
    <property type="project" value="UniProtKB-SubCell"/>
</dbReference>
<feature type="transmembrane region" description="Helical" evidence="6">
    <location>
        <begin position="191"/>
        <end position="211"/>
    </location>
</feature>
<reference evidence="9" key="1">
    <citation type="journal article" date="2014" name="Int. J. Syst. Evol. Microbiol.">
        <title>Complete genome sequence of Corynebacterium casei LMG S-19264T (=DSM 44701T), isolated from a smear-ripened cheese.</title>
        <authorList>
            <consortium name="US DOE Joint Genome Institute (JGI-PGF)"/>
            <person name="Walter F."/>
            <person name="Albersmeier A."/>
            <person name="Kalinowski J."/>
            <person name="Ruckert C."/>
        </authorList>
    </citation>
    <scope>NUCLEOTIDE SEQUENCE</scope>
    <source>
        <strain evidence="9">JCM 31740</strain>
    </source>
</reference>
<dbReference type="EMBL" id="AP018553">
    <property type="protein sequence ID" value="BBD72054.1"/>
    <property type="molecule type" value="Genomic_DNA"/>
</dbReference>
<keyword evidence="2" id="KW-0813">Transport</keyword>
<reference evidence="9" key="4">
    <citation type="submission" date="2020-09" db="EMBL/GenBank/DDBJ databases">
        <authorList>
            <person name="Sun Q."/>
            <person name="Ohkuma M."/>
        </authorList>
    </citation>
    <scope>NUCLEOTIDE SEQUENCE</scope>
    <source>
        <strain evidence="9">JCM 31740</strain>
    </source>
</reference>
<dbReference type="Proteomes" id="UP000616143">
    <property type="component" value="Unassembled WGS sequence"/>
</dbReference>
<organism evidence="8 10">
    <name type="scientific">Sulfodiicoccus acidiphilus</name>
    <dbReference type="NCBI Taxonomy" id="1670455"/>
    <lineage>
        <taxon>Archaea</taxon>
        <taxon>Thermoproteota</taxon>
        <taxon>Thermoprotei</taxon>
        <taxon>Sulfolobales</taxon>
        <taxon>Sulfolobaceae</taxon>
        <taxon>Sulfodiicoccus</taxon>
    </lineage>
</organism>
<dbReference type="RefSeq" id="WP_126449349.1">
    <property type="nucleotide sequence ID" value="NZ_AP018553.1"/>
</dbReference>
<protein>
    <submittedName>
        <fullName evidence="8">Putative transporter YybO</fullName>
    </submittedName>
</protein>
<keyword evidence="3 6" id="KW-0812">Transmembrane</keyword>
<dbReference type="OrthoDB" id="117970at2157"/>
<feature type="transmembrane region" description="Helical" evidence="6">
    <location>
        <begin position="320"/>
        <end position="338"/>
    </location>
</feature>
<sequence length="458" mass="50206">MVLKGDPKSVWPNLKPKAYAELTDEERRKLRRRQTLIAVWLVFVGWAFAGVWYFPTAFVPFIAKSFMLTTPEIGLLISSFAITYALFNLVWGNVTDLYWPHRTLTAGFIAAGVLTILFPFATTFGASLALRLLTGIANAVSWPGILKLVALWFPVERRGRYMGLFIGVYSLAISLNFLIGIPVALTVGWPVWTYFLGAMSLASGVAAYWIARPYGPLVGLPLIDWGDVSPSKNISYLTAVKTLFRYRWLVLTALGAFIAPGTASVVASFWVSQLVPQLDHISVSTASFLGTAAGLSQVVFVFLGGFLTDRTLKRVLITKVGAGLAFFSMLAVVATTVFHPLPFIVLLLVSIFTGGVFILGGSVFPLLADVYGTDIVGTALSYFEALGAGLGTFVMPLTLGFTLGPLGPTYSWLIISLYTLLVFALWLPQREFKAIKSMVSPEELKQEEERRKRELGLE</sequence>
<evidence type="ECO:0000256" key="1">
    <source>
        <dbReference type="ARBA" id="ARBA00004141"/>
    </source>
</evidence>
<feature type="transmembrane region" description="Helical" evidence="6">
    <location>
        <begin position="103"/>
        <end position="122"/>
    </location>
</feature>
<evidence type="ECO:0000313" key="10">
    <source>
        <dbReference type="Proteomes" id="UP000276741"/>
    </source>
</evidence>
<comment type="subcellular location">
    <subcellularLocation>
        <location evidence="1">Membrane</location>
        <topology evidence="1">Multi-pass membrane protein</topology>
    </subcellularLocation>
</comment>
<gene>
    <name evidence="9" type="primary">yybO</name>
    <name evidence="9" type="ORF">GCM10007116_16770</name>
    <name evidence="8" type="ORF">HS1genome_0443</name>
</gene>
<dbReference type="InterPro" id="IPR036259">
    <property type="entry name" value="MFS_trans_sf"/>
</dbReference>
<feature type="transmembrane region" description="Helical" evidence="6">
    <location>
        <begin position="35"/>
        <end position="53"/>
    </location>
</feature>
<name>A0A348B1K2_9CREN</name>
<feature type="transmembrane region" description="Helical" evidence="6">
    <location>
        <begin position="409"/>
        <end position="428"/>
    </location>
</feature>
<feature type="transmembrane region" description="Helical" evidence="6">
    <location>
        <begin position="73"/>
        <end position="91"/>
    </location>
</feature>
<feature type="transmembrane region" description="Helical" evidence="6">
    <location>
        <begin position="283"/>
        <end position="308"/>
    </location>
</feature>
<feature type="transmembrane region" description="Helical" evidence="6">
    <location>
        <begin position="344"/>
        <end position="368"/>
    </location>
</feature>
<keyword evidence="4 6" id="KW-1133">Transmembrane helix</keyword>
<feature type="domain" description="Major facilitator superfamily (MFS) profile" evidence="7">
    <location>
        <begin position="35"/>
        <end position="431"/>
    </location>
</feature>
<dbReference type="EMBL" id="BMQS01000016">
    <property type="protein sequence ID" value="GGU00110.1"/>
    <property type="molecule type" value="Genomic_DNA"/>
</dbReference>
<dbReference type="InterPro" id="IPR020846">
    <property type="entry name" value="MFS_dom"/>
</dbReference>
<feature type="transmembrane region" description="Helical" evidence="6">
    <location>
        <begin position="248"/>
        <end position="271"/>
    </location>
</feature>
<dbReference type="Proteomes" id="UP000276741">
    <property type="component" value="Chromosome"/>
</dbReference>
<dbReference type="GO" id="GO:0022857">
    <property type="term" value="F:transmembrane transporter activity"/>
    <property type="evidence" value="ECO:0007669"/>
    <property type="project" value="InterPro"/>
</dbReference>
<feature type="transmembrane region" description="Helical" evidence="6">
    <location>
        <begin position="128"/>
        <end position="149"/>
    </location>
</feature>
<evidence type="ECO:0000313" key="8">
    <source>
        <dbReference type="EMBL" id="BBD72054.1"/>
    </source>
</evidence>
<evidence type="ECO:0000259" key="7">
    <source>
        <dbReference type="PROSITE" id="PS50850"/>
    </source>
</evidence>
<keyword evidence="10" id="KW-1185">Reference proteome</keyword>
<dbReference type="Gene3D" id="1.20.1250.20">
    <property type="entry name" value="MFS general substrate transporter like domains"/>
    <property type="match status" value="2"/>
</dbReference>
<evidence type="ECO:0000256" key="2">
    <source>
        <dbReference type="ARBA" id="ARBA00022448"/>
    </source>
</evidence>
<dbReference type="AlphaFoldDB" id="A0A348B1K2"/>
<feature type="transmembrane region" description="Helical" evidence="6">
    <location>
        <begin position="380"/>
        <end position="403"/>
    </location>
</feature>
<dbReference type="PROSITE" id="PS50850">
    <property type="entry name" value="MFS"/>
    <property type="match status" value="1"/>
</dbReference>
<dbReference type="PANTHER" id="PTHR23506">
    <property type="entry name" value="GH10249P"/>
    <property type="match status" value="1"/>
</dbReference>
<evidence type="ECO:0000256" key="4">
    <source>
        <dbReference type="ARBA" id="ARBA00022989"/>
    </source>
</evidence>
<reference evidence="8" key="3">
    <citation type="journal article" date="2019" name="BMC Res. Notes">
        <title>Complete genome sequence of the Sulfodiicoccus acidiphilus strain HS-1T, the first crenarchaeon that lacks polB3, isolated from an acidic hot spring in Ohwaku-dani, Hakone, Japan.</title>
        <authorList>
            <person name="Sakai H.D."/>
            <person name="Kurosawa N."/>
        </authorList>
    </citation>
    <scope>NUCLEOTIDE SEQUENCE</scope>
    <source>
        <strain evidence="8">HS-1</strain>
    </source>
</reference>
<dbReference type="InterPro" id="IPR050930">
    <property type="entry name" value="MFS_Vesicular_Transporter"/>
</dbReference>
<evidence type="ECO:0000313" key="9">
    <source>
        <dbReference type="EMBL" id="GGU00110.1"/>
    </source>
</evidence>
<dbReference type="GeneID" id="38665947"/>
<evidence type="ECO:0000256" key="6">
    <source>
        <dbReference type="SAM" id="Phobius"/>
    </source>
</evidence>
<dbReference type="Pfam" id="PF07690">
    <property type="entry name" value="MFS_1"/>
    <property type="match status" value="1"/>
</dbReference>
<keyword evidence="5 6" id="KW-0472">Membrane</keyword>
<accession>A0A348B1K2</accession>
<dbReference type="InterPro" id="IPR011701">
    <property type="entry name" value="MFS"/>
</dbReference>
<proteinExistence type="predicted"/>
<dbReference type="KEGG" id="sacd:HS1genome_0443"/>
<evidence type="ECO:0000256" key="5">
    <source>
        <dbReference type="ARBA" id="ARBA00023136"/>
    </source>
</evidence>
<reference evidence="10" key="2">
    <citation type="submission" date="2018-04" db="EMBL/GenBank/DDBJ databases">
        <title>Complete genome sequence of Sulfodiicoccus acidiphilus strain HS-1.</title>
        <authorList>
            <person name="Sakai H.D."/>
            <person name="Kurosawa N."/>
        </authorList>
    </citation>
    <scope>NUCLEOTIDE SEQUENCE [LARGE SCALE GENOMIC DNA]</scope>
    <source>
        <strain evidence="10">HS-1</strain>
    </source>
</reference>
<dbReference type="PANTHER" id="PTHR23506:SF23">
    <property type="entry name" value="GH10249P"/>
    <property type="match status" value="1"/>
</dbReference>
<feature type="transmembrane region" description="Helical" evidence="6">
    <location>
        <begin position="161"/>
        <end position="185"/>
    </location>
</feature>
<evidence type="ECO:0000256" key="3">
    <source>
        <dbReference type="ARBA" id="ARBA00022692"/>
    </source>
</evidence>